<dbReference type="EMBL" id="SMFQ01000004">
    <property type="protein sequence ID" value="TCJ85150.1"/>
    <property type="molecule type" value="Genomic_DNA"/>
</dbReference>
<protein>
    <submittedName>
        <fullName evidence="6">Hemoglobin</fullName>
    </submittedName>
</protein>
<dbReference type="PANTHER" id="PTHR47366:SF1">
    <property type="entry name" value="TWO-ON-TWO HEMOGLOBIN-3"/>
    <property type="match status" value="1"/>
</dbReference>
<dbReference type="InterPro" id="IPR012292">
    <property type="entry name" value="Globin/Proto"/>
</dbReference>
<dbReference type="Proteomes" id="UP000294887">
    <property type="component" value="Unassembled WGS sequence"/>
</dbReference>
<evidence type="ECO:0000313" key="6">
    <source>
        <dbReference type="EMBL" id="TCJ85150.1"/>
    </source>
</evidence>
<proteinExistence type="inferred from homology"/>
<dbReference type="AlphaFoldDB" id="A0A4R1EWJ1"/>
<dbReference type="GO" id="GO:0005344">
    <property type="term" value="F:oxygen carrier activity"/>
    <property type="evidence" value="ECO:0007669"/>
    <property type="project" value="InterPro"/>
</dbReference>
<dbReference type="InterPro" id="IPR001486">
    <property type="entry name" value="Hemoglobin_trunc"/>
</dbReference>
<keyword evidence="3" id="KW-0479">Metal-binding</keyword>
<dbReference type="InterPro" id="IPR044203">
    <property type="entry name" value="GlbO/GLB3-like"/>
</dbReference>
<evidence type="ECO:0000256" key="5">
    <source>
        <dbReference type="ARBA" id="ARBA00034496"/>
    </source>
</evidence>
<evidence type="ECO:0000256" key="2">
    <source>
        <dbReference type="ARBA" id="ARBA00022617"/>
    </source>
</evidence>
<keyword evidence="4" id="KW-0408">Iron</keyword>
<organism evidence="6 7">
    <name type="scientific">Cocleimonas flava</name>
    <dbReference type="NCBI Taxonomy" id="634765"/>
    <lineage>
        <taxon>Bacteria</taxon>
        <taxon>Pseudomonadati</taxon>
        <taxon>Pseudomonadota</taxon>
        <taxon>Gammaproteobacteria</taxon>
        <taxon>Thiotrichales</taxon>
        <taxon>Thiotrichaceae</taxon>
        <taxon>Cocleimonas</taxon>
    </lineage>
</organism>
<comment type="similarity">
    <text evidence="5">Belongs to the truncated hemoglobin family. Group II subfamily.</text>
</comment>
<dbReference type="SUPFAM" id="SSF46458">
    <property type="entry name" value="Globin-like"/>
    <property type="match status" value="1"/>
</dbReference>
<dbReference type="Gene3D" id="1.10.490.10">
    <property type="entry name" value="Globins"/>
    <property type="match status" value="1"/>
</dbReference>
<reference evidence="6 7" key="1">
    <citation type="submission" date="2019-03" db="EMBL/GenBank/DDBJ databases">
        <title>Genomic Encyclopedia of Type Strains, Phase IV (KMG-IV): sequencing the most valuable type-strain genomes for metagenomic binning, comparative biology and taxonomic classification.</title>
        <authorList>
            <person name="Goeker M."/>
        </authorList>
    </citation>
    <scope>NUCLEOTIDE SEQUENCE [LARGE SCALE GENOMIC DNA]</scope>
    <source>
        <strain evidence="6 7">DSM 24830</strain>
    </source>
</reference>
<dbReference type="Pfam" id="PF01152">
    <property type="entry name" value="Bac_globin"/>
    <property type="match status" value="1"/>
</dbReference>
<keyword evidence="2" id="KW-0349">Heme</keyword>
<dbReference type="CDD" id="cd14773">
    <property type="entry name" value="TrHb2_PhHbO-like_O"/>
    <property type="match status" value="1"/>
</dbReference>
<gene>
    <name evidence="6" type="ORF">EV695_3116</name>
</gene>
<keyword evidence="1" id="KW-0813">Transport</keyword>
<comment type="caution">
    <text evidence="6">The sequence shown here is derived from an EMBL/GenBank/DDBJ whole genome shotgun (WGS) entry which is preliminary data.</text>
</comment>
<dbReference type="GO" id="GO:0019825">
    <property type="term" value="F:oxygen binding"/>
    <property type="evidence" value="ECO:0007669"/>
    <property type="project" value="InterPro"/>
</dbReference>
<dbReference type="OrthoDB" id="9790913at2"/>
<evidence type="ECO:0000256" key="3">
    <source>
        <dbReference type="ARBA" id="ARBA00022723"/>
    </source>
</evidence>
<evidence type="ECO:0000313" key="7">
    <source>
        <dbReference type="Proteomes" id="UP000294887"/>
    </source>
</evidence>
<dbReference type="PANTHER" id="PTHR47366">
    <property type="entry name" value="TWO-ON-TWO HEMOGLOBIN-3"/>
    <property type="match status" value="1"/>
</dbReference>
<accession>A0A4R1EWJ1</accession>
<name>A0A4R1EWJ1_9GAMM</name>
<dbReference type="RefSeq" id="WP_131906856.1">
    <property type="nucleotide sequence ID" value="NZ_BAAAFU010000001.1"/>
</dbReference>
<dbReference type="InterPro" id="IPR009050">
    <property type="entry name" value="Globin-like_sf"/>
</dbReference>
<evidence type="ECO:0000256" key="4">
    <source>
        <dbReference type="ARBA" id="ARBA00023004"/>
    </source>
</evidence>
<dbReference type="GO" id="GO:0046872">
    <property type="term" value="F:metal ion binding"/>
    <property type="evidence" value="ECO:0007669"/>
    <property type="project" value="UniProtKB-KW"/>
</dbReference>
<keyword evidence="7" id="KW-1185">Reference proteome</keyword>
<sequence>MANYGEGAATYNAVGGEKGLTALVNDFYKIMHESPDYKKIRDMHPKDLDVTTDKLLVFLTGWMGGKSEYSKKYGPMSIPGAHSHLAIDELERDMWLSCMTEALIKQNYPEDLIEYLIIQLGRPAERIREVSVMMREKKQK</sequence>
<dbReference type="GO" id="GO:0020037">
    <property type="term" value="F:heme binding"/>
    <property type="evidence" value="ECO:0007669"/>
    <property type="project" value="InterPro"/>
</dbReference>
<evidence type="ECO:0000256" key="1">
    <source>
        <dbReference type="ARBA" id="ARBA00022448"/>
    </source>
</evidence>